<dbReference type="Pfam" id="PF06985">
    <property type="entry name" value="HET"/>
    <property type="match status" value="1"/>
</dbReference>
<reference evidence="2 3" key="1">
    <citation type="submission" date="2023-11" db="EMBL/GenBank/DDBJ databases">
        <title>An acidophilic fungus is an integral part of prey digestion in a carnivorous sundew plant.</title>
        <authorList>
            <person name="Tsai I.J."/>
        </authorList>
    </citation>
    <scope>NUCLEOTIDE SEQUENCE [LARGE SCALE GENOMIC DNA]</scope>
    <source>
        <strain evidence="2">169a</strain>
    </source>
</reference>
<gene>
    <name evidence="2" type="ORF">R9X50_00188200</name>
</gene>
<evidence type="ECO:0000259" key="1">
    <source>
        <dbReference type="Pfam" id="PF06985"/>
    </source>
</evidence>
<proteinExistence type="predicted"/>
<dbReference type="PANTHER" id="PTHR33112:SF10">
    <property type="entry name" value="TOL"/>
    <property type="match status" value="1"/>
</dbReference>
<protein>
    <submittedName>
        <fullName evidence="2">Heterokaryon incompatibility protein-domain-containing protein</fullName>
    </submittedName>
</protein>
<organism evidence="2 3">
    <name type="scientific">Acrodontium crateriforme</name>
    <dbReference type="NCBI Taxonomy" id="150365"/>
    <lineage>
        <taxon>Eukaryota</taxon>
        <taxon>Fungi</taxon>
        <taxon>Dikarya</taxon>
        <taxon>Ascomycota</taxon>
        <taxon>Pezizomycotina</taxon>
        <taxon>Dothideomycetes</taxon>
        <taxon>Dothideomycetidae</taxon>
        <taxon>Mycosphaerellales</taxon>
        <taxon>Teratosphaeriaceae</taxon>
        <taxon>Acrodontium</taxon>
    </lineage>
</organism>
<accession>A0AAQ3M2U7</accession>
<evidence type="ECO:0000313" key="2">
    <source>
        <dbReference type="EMBL" id="WPG99077.1"/>
    </source>
</evidence>
<dbReference type="InterPro" id="IPR010730">
    <property type="entry name" value="HET"/>
</dbReference>
<dbReference type="AlphaFoldDB" id="A0AAQ3M2U7"/>
<dbReference type="PANTHER" id="PTHR33112">
    <property type="entry name" value="DOMAIN PROTEIN, PUTATIVE-RELATED"/>
    <property type="match status" value="1"/>
</dbReference>
<evidence type="ECO:0000313" key="3">
    <source>
        <dbReference type="Proteomes" id="UP001303373"/>
    </source>
</evidence>
<sequence>MQRQPERCQIDPKYMLCKLCHRWLNRLVSWMRRLENVAHIQDGVFICQSVLLKHCEEQGCRFCATVNASIRSEAAIEQAEHGSPRQYSLHLLPDVPGWSIEILFKLASKDLRADLRLILCETTSCEPTLGDQVELLSLEGFAGRPTGISYQHIHHEHHDQFSEKCAAQIKYWLSKCGSHGSRCEDRRNDVDDKFRLLFLGDTRPRLVDVKANSTKLTYVTLSHRWEAATEASSTTHANLADRYVSMPLEEMPPHFSRLAVLAKEVGFDFIWIDSLCIIQDSKEDWKQQSRLMHGIYSNGAINFAPLECFSKALAKDNRNDSMEVLGCTLPLSFPTGASRTMVCWNPKNFDRVLQGSTLYSRAWTFQERVLSPRTVHFGRQMYWECCSLRACTTFPLGVDLYEEFRDDMFLRLKQLSSKFDGDFAQDLHRIWCSVLRDYSGRRLTNPGDRLIALRGVAERLWRILGLSENDYLFGLWKPCLPEQLLWGMEDVREIGFEHRNTLPSWSWASHAGRSHKFVCLFLARISCLRKQWVTVTGVHSASTPGLGVVDFEDLNTRNTVLALQGFPIAIENKCAAKVALEFDDGSSTPPRGVALLPVLQDLQIIHGLILEPVGEDFVNTNGKGFHRRGIFCADETTIKGLLADPTYCPPGPTDVHIF</sequence>
<feature type="domain" description="Heterokaryon incompatibility" evidence="1">
    <location>
        <begin position="218"/>
        <end position="367"/>
    </location>
</feature>
<keyword evidence="3" id="KW-1185">Reference proteome</keyword>
<name>A0AAQ3M2U7_9PEZI</name>
<dbReference type="EMBL" id="CP138581">
    <property type="protein sequence ID" value="WPG99077.1"/>
    <property type="molecule type" value="Genomic_DNA"/>
</dbReference>
<dbReference type="Proteomes" id="UP001303373">
    <property type="component" value="Chromosome 2"/>
</dbReference>